<dbReference type="Proteomes" id="UP000290273">
    <property type="component" value="Unassembled WGS sequence"/>
</dbReference>
<evidence type="ECO:0000313" key="2">
    <source>
        <dbReference type="EMBL" id="RXI56944.1"/>
    </source>
</evidence>
<dbReference type="EMBL" id="QMAU01000027">
    <property type="protein sequence ID" value="RXI56944.1"/>
    <property type="molecule type" value="Genomic_DNA"/>
</dbReference>
<accession>A0ABY0EPY6</accession>
<organism evidence="2 3">
    <name type="scientific">Clostridium tetani</name>
    <dbReference type="NCBI Taxonomy" id="1513"/>
    <lineage>
        <taxon>Bacteria</taxon>
        <taxon>Bacillati</taxon>
        <taxon>Bacillota</taxon>
        <taxon>Clostridia</taxon>
        <taxon>Eubacteriales</taxon>
        <taxon>Clostridiaceae</taxon>
        <taxon>Clostridium</taxon>
    </lineage>
</organism>
<keyword evidence="1" id="KW-0472">Membrane</keyword>
<evidence type="ECO:0000256" key="1">
    <source>
        <dbReference type="SAM" id="Phobius"/>
    </source>
</evidence>
<proteinExistence type="predicted"/>
<gene>
    <name evidence="2" type="ORF">DP131_06500</name>
</gene>
<keyword evidence="1" id="KW-1133">Transmembrane helix</keyword>
<feature type="transmembrane region" description="Helical" evidence="1">
    <location>
        <begin position="38"/>
        <end position="55"/>
    </location>
</feature>
<evidence type="ECO:0000313" key="3">
    <source>
        <dbReference type="Proteomes" id="UP000290273"/>
    </source>
</evidence>
<protein>
    <submittedName>
        <fullName evidence="2">Uncharacterized protein</fullName>
    </submittedName>
</protein>
<sequence length="62" mass="7322">MIKLNKLKCILCNYIEDFFIFIGLLLIVITTFLINFYIGMYVLAIIFIALGVYFAKNPLRRR</sequence>
<reference evidence="2 3" key="1">
    <citation type="submission" date="2018-06" db="EMBL/GenBank/DDBJ databases">
        <title>Genome conservation of Clostridium tetani.</title>
        <authorList>
            <person name="Bruggemann H."/>
            <person name="Popoff M.R."/>
        </authorList>
    </citation>
    <scope>NUCLEOTIDE SEQUENCE [LARGE SCALE GENOMIC DNA]</scope>
    <source>
        <strain evidence="2 3">63.05</strain>
    </source>
</reference>
<comment type="caution">
    <text evidence="2">The sequence shown here is derived from an EMBL/GenBank/DDBJ whole genome shotgun (WGS) entry which is preliminary data.</text>
</comment>
<name>A0ABY0EPY6_CLOTA</name>
<keyword evidence="1" id="KW-0812">Transmembrane</keyword>
<feature type="transmembrane region" description="Helical" evidence="1">
    <location>
        <begin position="12"/>
        <end position="32"/>
    </location>
</feature>